<keyword evidence="2" id="KW-1185">Reference proteome</keyword>
<name>A0ABW4I1J3_9SPHN</name>
<evidence type="ECO:0000313" key="1">
    <source>
        <dbReference type="EMBL" id="MFD1611397.1"/>
    </source>
</evidence>
<dbReference type="InterPro" id="IPR036641">
    <property type="entry name" value="HPT_dom_sf"/>
</dbReference>
<evidence type="ECO:0000313" key="2">
    <source>
        <dbReference type="Proteomes" id="UP001597115"/>
    </source>
</evidence>
<dbReference type="SUPFAM" id="SSF47226">
    <property type="entry name" value="Histidine-containing phosphotransfer domain, HPT domain"/>
    <property type="match status" value="1"/>
</dbReference>
<comment type="caution">
    <text evidence="1">The sequence shown here is derived from an EMBL/GenBank/DDBJ whole genome shotgun (WGS) entry which is preliminary data.</text>
</comment>
<dbReference type="Proteomes" id="UP001597115">
    <property type="component" value="Unassembled WGS sequence"/>
</dbReference>
<accession>A0ABW4I1J3</accession>
<reference evidence="2" key="1">
    <citation type="journal article" date="2019" name="Int. J. Syst. Evol. Microbiol.">
        <title>The Global Catalogue of Microorganisms (GCM) 10K type strain sequencing project: providing services to taxonomists for standard genome sequencing and annotation.</title>
        <authorList>
            <consortium name="The Broad Institute Genomics Platform"/>
            <consortium name="The Broad Institute Genome Sequencing Center for Infectious Disease"/>
            <person name="Wu L."/>
            <person name="Ma J."/>
        </authorList>
    </citation>
    <scope>NUCLEOTIDE SEQUENCE [LARGE SCALE GENOMIC DNA]</scope>
    <source>
        <strain evidence="2">CGMCC 1.16275</strain>
    </source>
</reference>
<dbReference type="EMBL" id="JBHUDY010000001">
    <property type="protein sequence ID" value="MFD1611397.1"/>
    <property type="molecule type" value="Genomic_DNA"/>
</dbReference>
<gene>
    <name evidence="1" type="ORF">ACFSCW_06230</name>
</gene>
<proteinExistence type="predicted"/>
<organism evidence="1 2">
    <name type="scientific">Sphingomonas tabacisoli</name>
    <dbReference type="NCBI Taxonomy" id="2249466"/>
    <lineage>
        <taxon>Bacteria</taxon>
        <taxon>Pseudomonadati</taxon>
        <taxon>Pseudomonadota</taxon>
        <taxon>Alphaproteobacteria</taxon>
        <taxon>Sphingomonadales</taxon>
        <taxon>Sphingomonadaceae</taxon>
        <taxon>Sphingomonas</taxon>
    </lineage>
</organism>
<dbReference type="Gene3D" id="1.20.120.160">
    <property type="entry name" value="HPT domain"/>
    <property type="match status" value="1"/>
</dbReference>
<protein>
    <submittedName>
        <fullName evidence="1">Hpt domain-containing protein</fullName>
    </submittedName>
</protein>
<sequence length="98" mass="10162">MSFEQALSTSLAAAVGDDQALVAELRGAFLDSATRHLDAMRVAANDADWREAGLRLKGLAASFGATTLMEQADRAALSRRGDTAAIQGVESGLAVLSL</sequence>
<dbReference type="RefSeq" id="WP_380887967.1">
    <property type="nucleotide sequence ID" value="NZ_JBHUDY010000001.1"/>
</dbReference>